<protein>
    <recommendedName>
        <fullName evidence="8">Pantothenate synthetase</fullName>
        <shortName evidence="8">PS</shortName>
        <ecNumber evidence="8">6.3.2.1</ecNumber>
    </recommendedName>
    <alternativeName>
        <fullName evidence="8">Pantoate--beta-alanine ligase</fullName>
    </alternativeName>
    <alternativeName>
        <fullName evidence="8">Pantoate-activating enzyme</fullName>
    </alternativeName>
</protein>
<evidence type="ECO:0000256" key="5">
    <source>
        <dbReference type="ARBA" id="ARBA00022741"/>
    </source>
</evidence>
<comment type="pathway">
    <text evidence="1 8">Cofactor biosynthesis; (R)-pantothenate biosynthesis; (R)-pantothenate from (R)-pantoate and beta-alanine: step 1/1.</text>
</comment>
<evidence type="ECO:0000256" key="6">
    <source>
        <dbReference type="ARBA" id="ARBA00022840"/>
    </source>
</evidence>
<keyword evidence="8" id="KW-0963">Cytoplasm</keyword>
<evidence type="ECO:0000256" key="1">
    <source>
        <dbReference type="ARBA" id="ARBA00004990"/>
    </source>
</evidence>
<feature type="active site" description="Proton donor" evidence="8">
    <location>
        <position position="76"/>
    </location>
</feature>
<dbReference type="GO" id="GO:0016874">
    <property type="term" value="F:ligase activity"/>
    <property type="evidence" value="ECO:0007669"/>
    <property type="project" value="UniProtKB-KW"/>
</dbReference>
<dbReference type="Proteomes" id="UP001499993">
    <property type="component" value="Unassembled WGS sequence"/>
</dbReference>
<dbReference type="SUPFAM" id="SSF52374">
    <property type="entry name" value="Nucleotidylyl transferase"/>
    <property type="match status" value="1"/>
</dbReference>
<feature type="binding site" evidence="8">
    <location>
        <position position="100"/>
    </location>
    <ligand>
        <name>(R)-pantoate</name>
        <dbReference type="ChEBI" id="CHEBI:15980"/>
    </ligand>
</feature>
<keyword evidence="11" id="KW-1185">Reference proteome</keyword>
<dbReference type="PANTHER" id="PTHR21299">
    <property type="entry name" value="CYTIDYLATE KINASE/PANTOATE-BETA-ALANINE LIGASE"/>
    <property type="match status" value="1"/>
</dbReference>
<comment type="catalytic activity">
    <reaction evidence="7 8">
        <text>(R)-pantoate + beta-alanine + ATP = (R)-pantothenate + AMP + diphosphate + H(+)</text>
        <dbReference type="Rhea" id="RHEA:10912"/>
        <dbReference type="ChEBI" id="CHEBI:15378"/>
        <dbReference type="ChEBI" id="CHEBI:15980"/>
        <dbReference type="ChEBI" id="CHEBI:29032"/>
        <dbReference type="ChEBI" id="CHEBI:30616"/>
        <dbReference type="ChEBI" id="CHEBI:33019"/>
        <dbReference type="ChEBI" id="CHEBI:57966"/>
        <dbReference type="ChEBI" id="CHEBI:456215"/>
        <dbReference type="EC" id="6.3.2.1"/>
    </reaction>
</comment>
<dbReference type="InterPro" id="IPR003721">
    <property type="entry name" value="Pantoate_ligase"/>
</dbReference>
<dbReference type="Pfam" id="PF02569">
    <property type="entry name" value="Pantoate_ligase"/>
    <property type="match status" value="1"/>
</dbReference>
<comment type="caution">
    <text evidence="8">Lacks conserved residue(s) required for the propagation of feature annotation.</text>
</comment>
<comment type="miscellaneous">
    <text evidence="8">The reaction proceeds by a bi uni uni bi ping pong mechanism.</text>
</comment>
<accession>A0ABP9G7Y6</accession>
<feature type="binding site" evidence="8">
    <location>
        <begin position="186"/>
        <end position="189"/>
    </location>
    <ligand>
        <name>ATP</name>
        <dbReference type="ChEBI" id="CHEBI:30616"/>
    </ligand>
</feature>
<feature type="compositionally biased region" description="Low complexity" evidence="9">
    <location>
        <begin position="14"/>
        <end position="31"/>
    </location>
</feature>
<dbReference type="NCBIfam" id="TIGR00125">
    <property type="entry name" value="cyt_tran_rel"/>
    <property type="match status" value="1"/>
</dbReference>
<dbReference type="InterPro" id="IPR042176">
    <property type="entry name" value="Pantoate_ligase_C"/>
</dbReference>
<dbReference type="EC" id="6.3.2.1" evidence="8"/>
<dbReference type="Gene3D" id="3.40.50.620">
    <property type="entry name" value="HUPs"/>
    <property type="match status" value="1"/>
</dbReference>
<feature type="binding site" evidence="8">
    <location>
        <begin position="69"/>
        <end position="76"/>
    </location>
    <ligand>
        <name>ATP</name>
        <dbReference type="ChEBI" id="CHEBI:30616"/>
    </ligand>
</feature>
<comment type="similarity">
    <text evidence="2 8">Belongs to the pantothenate synthetase family.</text>
</comment>
<evidence type="ECO:0000256" key="3">
    <source>
        <dbReference type="ARBA" id="ARBA00022598"/>
    </source>
</evidence>
<dbReference type="NCBIfam" id="TIGR00018">
    <property type="entry name" value="panC"/>
    <property type="match status" value="1"/>
</dbReference>
<feature type="binding site" evidence="8">
    <location>
        <position position="100"/>
    </location>
    <ligand>
        <name>beta-alanine</name>
        <dbReference type="ChEBI" id="CHEBI:57966"/>
    </ligand>
</feature>
<dbReference type="CDD" id="cd00560">
    <property type="entry name" value="PanC"/>
    <property type="match status" value="1"/>
</dbReference>
<comment type="function">
    <text evidence="8">Catalyzes the condensation of pantoate with beta-alanine in an ATP-dependent reaction via a pantoyl-adenylate intermediate.</text>
</comment>
<feature type="binding site" evidence="8">
    <location>
        <position position="192"/>
    </location>
    <ligand>
        <name>(R)-pantoate</name>
        <dbReference type="ChEBI" id="CHEBI:15980"/>
    </ligand>
</feature>
<organism evidence="10 11">
    <name type="scientific">Streptomonospora halophila</name>
    <dbReference type="NCBI Taxonomy" id="427369"/>
    <lineage>
        <taxon>Bacteria</taxon>
        <taxon>Bacillati</taxon>
        <taxon>Actinomycetota</taxon>
        <taxon>Actinomycetes</taxon>
        <taxon>Streptosporangiales</taxon>
        <taxon>Nocardiopsidaceae</taxon>
        <taxon>Streptomonospora</taxon>
    </lineage>
</organism>
<evidence type="ECO:0000256" key="8">
    <source>
        <dbReference type="HAMAP-Rule" id="MF_00158"/>
    </source>
</evidence>
<dbReference type="Gene3D" id="3.30.1300.10">
    <property type="entry name" value="Pantoate-beta-alanine ligase, C-terminal domain"/>
    <property type="match status" value="1"/>
</dbReference>
<keyword evidence="4 8" id="KW-0566">Pantothenate biosynthesis</keyword>
<evidence type="ECO:0000313" key="11">
    <source>
        <dbReference type="Proteomes" id="UP001499993"/>
    </source>
</evidence>
<reference evidence="11" key="1">
    <citation type="journal article" date="2019" name="Int. J. Syst. Evol. Microbiol.">
        <title>The Global Catalogue of Microorganisms (GCM) 10K type strain sequencing project: providing services to taxonomists for standard genome sequencing and annotation.</title>
        <authorList>
            <consortium name="The Broad Institute Genomics Platform"/>
            <consortium name="The Broad Institute Genome Sequencing Center for Infectious Disease"/>
            <person name="Wu L."/>
            <person name="Ma J."/>
        </authorList>
    </citation>
    <scope>NUCLEOTIDE SEQUENCE [LARGE SCALE GENOMIC DNA]</scope>
    <source>
        <strain evidence="11">JCM 18123</strain>
    </source>
</reference>
<feature type="binding site" evidence="8">
    <location>
        <begin position="223"/>
        <end position="226"/>
    </location>
    <ligand>
        <name>ATP</name>
        <dbReference type="ChEBI" id="CHEBI:30616"/>
    </ligand>
</feature>
<comment type="caution">
    <text evidence="10">The sequence shown here is derived from an EMBL/GenBank/DDBJ whole genome shotgun (WGS) entry which is preliminary data.</text>
</comment>
<evidence type="ECO:0000256" key="2">
    <source>
        <dbReference type="ARBA" id="ARBA00009256"/>
    </source>
</evidence>
<dbReference type="InterPro" id="IPR014729">
    <property type="entry name" value="Rossmann-like_a/b/a_fold"/>
</dbReference>
<evidence type="ECO:0000256" key="4">
    <source>
        <dbReference type="ARBA" id="ARBA00022655"/>
    </source>
</evidence>
<keyword evidence="6 8" id="KW-0067">ATP-binding</keyword>
<gene>
    <name evidence="8 10" type="primary">panC</name>
    <name evidence="10" type="ORF">GCM10023224_09110</name>
</gene>
<keyword evidence="3 8" id="KW-0436">Ligase</keyword>
<dbReference type="EMBL" id="BAABIK010000003">
    <property type="protein sequence ID" value="GAA4931343.1"/>
    <property type="molecule type" value="Genomic_DNA"/>
</dbReference>
<evidence type="ECO:0000313" key="10">
    <source>
        <dbReference type="EMBL" id="GAA4931343.1"/>
    </source>
</evidence>
<feature type="region of interest" description="Disordered" evidence="9">
    <location>
        <begin position="1"/>
        <end position="46"/>
    </location>
</feature>
<proteinExistence type="inferred from homology"/>
<dbReference type="HAMAP" id="MF_00158">
    <property type="entry name" value="PanC"/>
    <property type="match status" value="1"/>
</dbReference>
<evidence type="ECO:0000256" key="9">
    <source>
        <dbReference type="SAM" id="MobiDB-lite"/>
    </source>
</evidence>
<evidence type="ECO:0000256" key="7">
    <source>
        <dbReference type="ARBA" id="ARBA00048258"/>
    </source>
</evidence>
<comment type="subunit">
    <text evidence="8">Homodimer.</text>
</comment>
<comment type="subcellular location">
    <subcellularLocation>
        <location evidence="8">Cytoplasm</location>
    </subcellularLocation>
</comment>
<dbReference type="InterPro" id="IPR004821">
    <property type="entry name" value="Cyt_trans-like"/>
</dbReference>
<keyword evidence="5 8" id="KW-0547">Nucleotide-binding</keyword>
<name>A0ABP9G7Y6_9ACTN</name>
<sequence length="322" mass="33953">MSDFPRNQRDIPMTDPTDTPGGAAPDPAATPMSPHTPNTPTTPALARTPEELAHLRARLGGRVALVPTMGALHGGHRALMAAAREQADALIVSVFVNPLQFGPGEDYENYPRDLDADMRVCAEEGAALVFAPSAEDMYPGEQIVRVDPGEMGGVLEGEFRPGFFSGVLTVVCKLFNLVRPDVAVFGQKDAQQLALVRRMVRDLNLPVTIAAAPTMRDPDNLASSSRNAYLGPEERRSALALSKALLSGADASLTGPVGILSAARAVLDEAVAGDPPVTVDYLTLVDANTFAEVPGDFRGDAVLLVAARVGGTRLIDNVPLTL</sequence>
<feature type="compositionally biased region" description="Polar residues" evidence="9">
    <location>
        <begin position="33"/>
        <end position="42"/>
    </location>
</feature>
<dbReference type="PANTHER" id="PTHR21299:SF1">
    <property type="entry name" value="PANTOATE--BETA-ALANINE LIGASE"/>
    <property type="match status" value="1"/>
</dbReference>